<evidence type="ECO:0000313" key="3">
    <source>
        <dbReference type="Proteomes" id="UP000009273"/>
    </source>
</evidence>
<dbReference type="GeneID" id="18563233"/>
<feature type="compositionally biased region" description="Basic and acidic residues" evidence="1">
    <location>
        <begin position="493"/>
        <end position="502"/>
    </location>
</feature>
<organism evidence="2 3">
    <name type="scientific">Bacillus phage G</name>
    <dbReference type="NCBI Taxonomy" id="2884420"/>
    <lineage>
        <taxon>Viruses</taxon>
        <taxon>Duplodnaviria</taxon>
        <taxon>Heunggongvirae</taxon>
        <taxon>Uroviricota</taxon>
        <taxon>Caudoviricetes</taxon>
        <taxon>Donellivirus</taxon>
        <taxon>Donellivirus gee</taxon>
    </lineage>
</organism>
<feature type="region of interest" description="Disordered" evidence="1">
    <location>
        <begin position="493"/>
        <end position="648"/>
    </location>
</feature>
<dbReference type="EMBL" id="JN638751">
    <property type="protein sequence ID" value="AEO93285.1"/>
    <property type="molecule type" value="Genomic_DNA"/>
</dbReference>
<feature type="compositionally biased region" description="Pro residues" evidence="1">
    <location>
        <begin position="592"/>
        <end position="605"/>
    </location>
</feature>
<dbReference type="KEGG" id="vg:18563233"/>
<accession>G3MB84</accession>
<gene>
    <name evidence="2" type="primary">14</name>
    <name evidence="2" type="ORF">G_14</name>
</gene>
<keyword evidence="3" id="KW-1185">Reference proteome</keyword>
<dbReference type="RefSeq" id="YP_009015325.1">
    <property type="nucleotide sequence ID" value="NC_023719.1"/>
</dbReference>
<sequence>MSDRIITNFTEKDFQMAKQAASKPNGMSNNHGGGSLMRSALLQDKNGLPKNIQRKMASPSVGMGNISMGNPSFYHPVFQNMNIMLPRDRRERNEWCRHFYRTEPIIATSLDLHTEFPISDFNNVVSDDGIKEFFDYMAFERLDLVNLLLDIGLEYWKLGDVFPFGQLNEQDGMWERFVILNPDYVDIKASILAGDPVIELIPDETVKAIIDAGPRGDYSSIYSQFPEDVVRQVRMGRNIRLDNRLVSHIAHKASQYETWGTPIMMRCFKTLIYKDKLREAQNAIASRHVTPLRIFKVGAPGEPMPSQEDLDSLRDTLIQADDDPNFMLVYHYALQTDYVGSAGRILPLNQEFDFIQKELMNGLGINQAMLNGEGPTYSNAQVGMDALARRYMSYRLRLESWIRQKVYRPISEIQGFYKPTNGTVARRYLSSKEQRKLADRKEMQLIVPEISWSQQDLTSNQSVLNFIQQLQSKGLVSMSTILPMLKLDPETERKNLEQERGSVFDTNAPKAPSGGGAPGGPSGGAPKPPTTPDSPGPNNGNKPGGPPTPGGPKGNDAPGKADPSSFGFPGKGAPPENKAPSPNDKSQGDSPAPTPSSAPTPPPVGPKHSSLSDFLAKDGVQKEEKIASMDSRSSVKVRRYQKEDKTEK</sequence>
<feature type="compositionally biased region" description="Gly residues" evidence="1">
    <location>
        <begin position="513"/>
        <end position="523"/>
    </location>
</feature>
<feature type="compositionally biased region" description="Basic and acidic residues" evidence="1">
    <location>
        <begin position="615"/>
        <end position="627"/>
    </location>
</feature>
<protein>
    <submittedName>
        <fullName evidence="2">Gp14</fullName>
    </submittedName>
</protein>
<reference evidence="2 3" key="1">
    <citation type="submission" date="2011-09" db="EMBL/GenBank/DDBJ databases">
        <authorList>
            <person name="Pope W.H."/>
            <person name="Pedulla M.L."/>
            <person name="Ford M.E."/>
            <person name="Peebles C.L."/>
            <person name="Hatfull G.H."/>
            <person name="Hendrix R.W."/>
        </authorList>
    </citation>
    <scope>NUCLEOTIDE SEQUENCE [LARGE SCALE GENOMIC DNA]</scope>
    <source>
        <strain evidence="2">G</strain>
    </source>
</reference>
<evidence type="ECO:0000256" key="1">
    <source>
        <dbReference type="SAM" id="MobiDB-lite"/>
    </source>
</evidence>
<proteinExistence type="predicted"/>
<name>G3MB84_9CAUD</name>
<feature type="compositionally biased region" description="Pro residues" evidence="1">
    <location>
        <begin position="526"/>
        <end position="535"/>
    </location>
</feature>
<evidence type="ECO:0000313" key="2">
    <source>
        <dbReference type="EMBL" id="AEO93285.1"/>
    </source>
</evidence>
<dbReference type="Proteomes" id="UP000009273">
    <property type="component" value="Segment"/>
</dbReference>